<dbReference type="InterPro" id="IPR037682">
    <property type="entry name" value="TonB_C"/>
</dbReference>
<dbReference type="InterPro" id="IPR051045">
    <property type="entry name" value="TonB-dependent_transducer"/>
</dbReference>
<dbReference type="OrthoDB" id="9814002at2"/>
<dbReference type="InterPro" id="IPR006260">
    <property type="entry name" value="TonB/TolA_C"/>
</dbReference>
<dbReference type="GO" id="GO:0031992">
    <property type="term" value="F:energy transducer activity"/>
    <property type="evidence" value="ECO:0007669"/>
    <property type="project" value="TreeGrafter"/>
</dbReference>
<keyword evidence="8 10" id="KW-1133">Transmembrane helix</keyword>
<feature type="transmembrane region" description="Helical" evidence="10">
    <location>
        <begin position="16"/>
        <end position="36"/>
    </location>
</feature>
<evidence type="ECO:0000259" key="11">
    <source>
        <dbReference type="PROSITE" id="PS52015"/>
    </source>
</evidence>
<keyword evidence="7" id="KW-0653">Protein transport</keyword>
<comment type="subcellular location">
    <subcellularLocation>
        <location evidence="1">Cell inner membrane</location>
        <topology evidence="1">Single-pass membrane protein</topology>
        <orientation evidence="1">Periplasmic side</orientation>
    </subcellularLocation>
</comment>
<evidence type="ECO:0000256" key="4">
    <source>
        <dbReference type="ARBA" id="ARBA00022475"/>
    </source>
</evidence>
<evidence type="ECO:0000256" key="6">
    <source>
        <dbReference type="ARBA" id="ARBA00022692"/>
    </source>
</evidence>
<proteinExistence type="inferred from homology"/>
<dbReference type="Pfam" id="PF03544">
    <property type="entry name" value="TonB_C"/>
    <property type="match status" value="1"/>
</dbReference>
<dbReference type="AlphaFoldDB" id="A0A6G1U3E4"/>
<dbReference type="EMBL" id="VZCB01000079">
    <property type="protein sequence ID" value="MQN81301.1"/>
    <property type="molecule type" value="Genomic_DNA"/>
</dbReference>
<evidence type="ECO:0000256" key="2">
    <source>
        <dbReference type="ARBA" id="ARBA00006555"/>
    </source>
</evidence>
<dbReference type="Gene3D" id="3.30.1150.10">
    <property type="match status" value="1"/>
</dbReference>
<evidence type="ECO:0000256" key="8">
    <source>
        <dbReference type="ARBA" id="ARBA00022989"/>
    </source>
</evidence>
<dbReference type="GO" id="GO:0098797">
    <property type="term" value="C:plasma membrane protein complex"/>
    <property type="evidence" value="ECO:0007669"/>
    <property type="project" value="TreeGrafter"/>
</dbReference>
<dbReference type="GO" id="GO:0055085">
    <property type="term" value="P:transmembrane transport"/>
    <property type="evidence" value="ECO:0007669"/>
    <property type="project" value="InterPro"/>
</dbReference>
<evidence type="ECO:0000256" key="3">
    <source>
        <dbReference type="ARBA" id="ARBA00022448"/>
    </source>
</evidence>
<sequence length="244" mass="26874">MEIKKSKKVQLDDKRVTFFLLGLLLAFTFLFVGLQYQKGPQGGDDWAENFEDLAQDLDMQTPPDQKDMVSAEAMSKAPASEAITQEVKPTEQQMVKSPDKLSTTTSKLVIGDGSGAVEGADVKEAAPETAIDNSDNTPEEPIKFTVVQKIPEFPGGWSAFMQWLTKNLKYPSAAQKNKVQGTVVITFIVNKDGSIADTRVSTSVDPVLDAEALRVMKMMPKWKPGMDRNKVCRTMIAVPVVFQL</sequence>
<dbReference type="Proteomes" id="UP000480425">
    <property type="component" value="Unassembled WGS sequence"/>
</dbReference>
<name>A0A6G1U3E4_9BACT</name>
<evidence type="ECO:0000313" key="12">
    <source>
        <dbReference type="EMBL" id="MQN81301.1"/>
    </source>
</evidence>
<comment type="similarity">
    <text evidence="2">Belongs to the TonB family.</text>
</comment>
<protein>
    <submittedName>
        <fullName evidence="12">TonB family protein</fullName>
    </submittedName>
</protein>
<organism evidence="12 13">
    <name type="scientific">Segatella copri</name>
    <dbReference type="NCBI Taxonomy" id="165179"/>
    <lineage>
        <taxon>Bacteria</taxon>
        <taxon>Pseudomonadati</taxon>
        <taxon>Bacteroidota</taxon>
        <taxon>Bacteroidia</taxon>
        <taxon>Bacteroidales</taxon>
        <taxon>Prevotellaceae</taxon>
        <taxon>Segatella</taxon>
    </lineage>
</organism>
<reference evidence="12 13" key="1">
    <citation type="submission" date="2019-09" db="EMBL/GenBank/DDBJ databases">
        <title>Distinct polysaccharide growth profiles of human intestinal Prevotella copri isolates.</title>
        <authorList>
            <person name="Fehlner-Peach H."/>
            <person name="Magnabosco C."/>
            <person name="Raghavan V."/>
            <person name="Scher J.U."/>
            <person name="Tett A."/>
            <person name="Cox L.M."/>
            <person name="Gottsegen C."/>
            <person name="Watters A."/>
            <person name="Wiltshire- Gordon J.D."/>
            <person name="Segata N."/>
            <person name="Bonneau R."/>
            <person name="Littman D.R."/>
        </authorList>
    </citation>
    <scope>NUCLEOTIDE SEQUENCE [LARGE SCALE GENOMIC DNA]</scope>
    <source>
        <strain evidence="13">iA622</strain>
    </source>
</reference>
<dbReference type="FunFam" id="3.30.1150.10:FF:000002">
    <property type="entry name" value="Energy transducer TonB"/>
    <property type="match status" value="1"/>
</dbReference>
<keyword evidence="3" id="KW-0813">Transport</keyword>
<dbReference type="PANTHER" id="PTHR33446:SF2">
    <property type="entry name" value="PROTEIN TONB"/>
    <property type="match status" value="1"/>
</dbReference>
<keyword evidence="4" id="KW-1003">Cell membrane</keyword>
<accession>A0A6G1U3E4</accession>
<feature type="domain" description="TonB C-terminal" evidence="11">
    <location>
        <begin position="155"/>
        <end position="244"/>
    </location>
</feature>
<evidence type="ECO:0000256" key="10">
    <source>
        <dbReference type="SAM" id="Phobius"/>
    </source>
</evidence>
<keyword evidence="6 10" id="KW-0812">Transmembrane</keyword>
<comment type="caution">
    <text evidence="12">The sequence shown here is derived from an EMBL/GenBank/DDBJ whole genome shotgun (WGS) entry which is preliminary data.</text>
</comment>
<evidence type="ECO:0000256" key="5">
    <source>
        <dbReference type="ARBA" id="ARBA00022519"/>
    </source>
</evidence>
<dbReference type="GO" id="GO:0015031">
    <property type="term" value="P:protein transport"/>
    <property type="evidence" value="ECO:0007669"/>
    <property type="project" value="UniProtKB-KW"/>
</dbReference>
<dbReference type="PANTHER" id="PTHR33446">
    <property type="entry name" value="PROTEIN TONB-RELATED"/>
    <property type="match status" value="1"/>
</dbReference>
<evidence type="ECO:0000313" key="13">
    <source>
        <dbReference type="Proteomes" id="UP000480425"/>
    </source>
</evidence>
<evidence type="ECO:0000256" key="7">
    <source>
        <dbReference type="ARBA" id="ARBA00022927"/>
    </source>
</evidence>
<keyword evidence="9 10" id="KW-0472">Membrane</keyword>
<dbReference type="NCBIfam" id="TIGR01352">
    <property type="entry name" value="tonB_Cterm"/>
    <property type="match status" value="1"/>
</dbReference>
<dbReference type="PROSITE" id="PS52015">
    <property type="entry name" value="TONB_CTD"/>
    <property type="match status" value="1"/>
</dbReference>
<gene>
    <name evidence="12" type="ORF">F7D73_10150</name>
</gene>
<evidence type="ECO:0000256" key="9">
    <source>
        <dbReference type="ARBA" id="ARBA00023136"/>
    </source>
</evidence>
<keyword evidence="5" id="KW-0997">Cell inner membrane</keyword>
<evidence type="ECO:0000256" key="1">
    <source>
        <dbReference type="ARBA" id="ARBA00004383"/>
    </source>
</evidence>
<dbReference type="SUPFAM" id="SSF74653">
    <property type="entry name" value="TolA/TonB C-terminal domain"/>
    <property type="match status" value="1"/>
</dbReference>